<evidence type="ECO:0000256" key="2">
    <source>
        <dbReference type="PIRSR" id="PIRSR640198-2"/>
    </source>
</evidence>
<sequence length="364" mass="41421">MQELVRWNWQQPDWPHWRFRPEALVEQEREFLLRSGKLIGAWQHLAAAERDQAKIALLSEEAVMTSAIEGEVLDRASVQSSVRRQFGLSSDRRAGPAESGIAEMMVDCFTGWNEPLTTERIWIWHELVCRGRSDLRAVGRYRDHPEAMQVVSGPIHAPKVHFEAPPSDRMAAEMDRFLGWFQISPLPSLVRAGLAHLWFVSIHPFEDGNGRIARAICETSLARSLGQPSLVALSRQIERDMKGYYAALEANNRQMEVTPWLVWFADTVLRAQDYSSALIAHLIAKTRMLDRLRNQLNPRQERALLRMFDAGPDGFLGGLSAKNYMTITGAPPATATRDLRDLVVKEALVRTGEQKATRYWLKLE</sequence>
<name>A0A2T5JSZ6_9RHOB</name>
<dbReference type="Pfam" id="PF13776">
    <property type="entry name" value="DUF4172"/>
    <property type="match status" value="1"/>
</dbReference>
<keyword evidence="2" id="KW-0547">Nucleotide-binding</keyword>
<proteinExistence type="predicted"/>
<dbReference type="Gene3D" id="1.10.10.10">
    <property type="entry name" value="Winged helix-like DNA-binding domain superfamily/Winged helix DNA-binding domain"/>
    <property type="match status" value="1"/>
</dbReference>
<dbReference type="OrthoDB" id="9813719at2"/>
<dbReference type="PROSITE" id="PS51459">
    <property type="entry name" value="FIDO"/>
    <property type="match status" value="1"/>
</dbReference>
<feature type="binding site" evidence="2">
    <location>
        <begin position="207"/>
        <end position="214"/>
    </location>
    <ligand>
        <name>ATP</name>
        <dbReference type="ChEBI" id="CHEBI:30616"/>
    </ligand>
</feature>
<dbReference type="InterPro" id="IPR036388">
    <property type="entry name" value="WH-like_DNA-bd_sf"/>
</dbReference>
<reference evidence="4 5" key="1">
    <citation type="submission" date="2018-04" db="EMBL/GenBank/DDBJ databases">
        <title>Genomic Encyclopedia of Type Strains, Phase III (KMG-III): the genomes of soil and plant-associated and newly described type strains.</title>
        <authorList>
            <person name="Whitman W."/>
        </authorList>
    </citation>
    <scope>NUCLEOTIDE SEQUENCE [LARGE SCALE GENOMIC DNA]</scope>
    <source>
        <strain evidence="4 5">KA25</strain>
    </source>
</reference>
<dbReference type="PANTHER" id="PTHR13504:SF33">
    <property type="entry name" value="FIC FAMILY PROTEIN"/>
    <property type="match status" value="1"/>
</dbReference>
<feature type="domain" description="Fido" evidence="3">
    <location>
        <begin position="116"/>
        <end position="266"/>
    </location>
</feature>
<evidence type="ECO:0000313" key="4">
    <source>
        <dbReference type="EMBL" id="PTR12526.1"/>
    </source>
</evidence>
<evidence type="ECO:0000256" key="1">
    <source>
        <dbReference type="PIRSR" id="PIRSR640198-1"/>
    </source>
</evidence>
<keyword evidence="2" id="KW-0067">ATP-binding</keyword>
<dbReference type="PANTHER" id="PTHR13504">
    <property type="entry name" value="FIDO DOMAIN-CONTAINING PROTEIN DDB_G0283145"/>
    <property type="match status" value="1"/>
</dbReference>
<accession>A0A2T5JSZ6</accession>
<dbReference type="InterPro" id="IPR025230">
    <property type="entry name" value="DUF4172"/>
</dbReference>
<dbReference type="Gene3D" id="1.10.3290.10">
    <property type="entry name" value="Fido-like domain"/>
    <property type="match status" value="1"/>
</dbReference>
<organism evidence="4 5">
    <name type="scientific">Cereibacter azotoformans</name>
    <dbReference type="NCBI Taxonomy" id="43057"/>
    <lineage>
        <taxon>Bacteria</taxon>
        <taxon>Pseudomonadati</taxon>
        <taxon>Pseudomonadota</taxon>
        <taxon>Alphaproteobacteria</taxon>
        <taxon>Rhodobacterales</taxon>
        <taxon>Paracoccaceae</taxon>
        <taxon>Cereibacter</taxon>
    </lineage>
</organism>
<gene>
    <name evidence="4" type="ORF">C8J28_12426</name>
</gene>
<keyword evidence="5" id="KW-1185">Reference proteome</keyword>
<evidence type="ECO:0000259" key="3">
    <source>
        <dbReference type="PROSITE" id="PS51459"/>
    </source>
</evidence>
<dbReference type="InterPro" id="IPR003812">
    <property type="entry name" value="Fido"/>
</dbReference>
<comment type="caution">
    <text evidence="4">The sequence shown here is derived from an EMBL/GenBank/DDBJ whole genome shotgun (WGS) entry which is preliminary data.</text>
</comment>
<dbReference type="SUPFAM" id="SSF140931">
    <property type="entry name" value="Fic-like"/>
    <property type="match status" value="1"/>
</dbReference>
<dbReference type="GO" id="GO:0005524">
    <property type="term" value="F:ATP binding"/>
    <property type="evidence" value="ECO:0007669"/>
    <property type="project" value="UniProtKB-KW"/>
</dbReference>
<dbReference type="Pfam" id="PF02661">
    <property type="entry name" value="Fic"/>
    <property type="match status" value="1"/>
</dbReference>
<dbReference type="AlphaFoldDB" id="A0A2T5JSZ6"/>
<dbReference type="InterPro" id="IPR040198">
    <property type="entry name" value="Fido_containing"/>
</dbReference>
<dbReference type="InterPro" id="IPR036597">
    <property type="entry name" value="Fido-like_dom_sf"/>
</dbReference>
<feature type="binding site" evidence="2">
    <location>
        <begin position="244"/>
        <end position="245"/>
    </location>
    <ligand>
        <name>ATP</name>
        <dbReference type="ChEBI" id="CHEBI:30616"/>
    </ligand>
</feature>
<dbReference type="EMBL" id="QAOT01000024">
    <property type="protein sequence ID" value="PTR12526.1"/>
    <property type="molecule type" value="Genomic_DNA"/>
</dbReference>
<feature type="binding site" evidence="2">
    <location>
        <position position="252"/>
    </location>
    <ligand>
        <name>ATP</name>
        <dbReference type="ChEBI" id="CHEBI:30616"/>
    </ligand>
</feature>
<dbReference type="Proteomes" id="UP000244060">
    <property type="component" value="Unassembled WGS sequence"/>
</dbReference>
<feature type="active site" evidence="1">
    <location>
        <position position="203"/>
    </location>
</feature>
<dbReference type="RefSeq" id="WP_108222400.1">
    <property type="nucleotide sequence ID" value="NZ_QAOT01000024.1"/>
</dbReference>
<evidence type="ECO:0000313" key="5">
    <source>
        <dbReference type="Proteomes" id="UP000244060"/>
    </source>
</evidence>
<protein>
    <submittedName>
        <fullName evidence="4">Fic family protein</fullName>
    </submittedName>
</protein>